<evidence type="ECO:0000256" key="4">
    <source>
        <dbReference type="ARBA" id="ARBA00022519"/>
    </source>
</evidence>
<evidence type="ECO:0008006" key="12">
    <source>
        <dbReference type="Google" id="ProtNLM"/>
    </source>
</evidence>
<dbReference type="PANTHER" id="PTHR32195:SF24">
    <property type="entry name" value="TRYPTOPHAN OR TYROSINE TRANSPORTER PROTEIN"/>
    <property type="match status" value="1"/>
</dbReference>
<dbReference type="EMBL" id="OZ019906">
    <property type="protein sequence ID" value="CAK9204412.1"/>
    <property type="molecule type" value="Genomic_DNA"/>
</dbReference>
<keyword evidence="11" id="KW-1185">Reference proteome</keyword>
<feature type="transmembrane region" description="Helical" evidence="9">
    <location>
        <begin position="544"/>
        <end position="563"/>
    </location>
</feature>
<keyword evidence="4" id="KW-0997">Cell inner membrane</keyword>
<keyword evidence="7 9" id="KW-0472">Membrane</keyword>
<protein>
    <recommendedName>
        <fullName evidence="12">Tyrosine-specific transport protein</fullName>
    </recommendedName>
</protein>
<keyword evidence="6 9" id="KW-1133">Transmembrane helix</keyword>
<keyword evidence="5 9" id="KW-0812">Transmembrane</keyword>
<feature type="transmembrane region" description="Helical" evidence="9">
    <location>
        <begin position="494"/>
        <end position="513"/>
    </location>
</feature>
<reference evidence="10" key="1">
    <citation type="submission" date="2024-02" db="EMBL/GenBank/DDBJ databases">
        <authorList>
            <consortium name="ELIXIR-Norway"/>
            <consortium name="Elixir Norway"/>
        </authorList>
    </citation>
    <scope>NUCLEOTIDE SEQUENCE</scope>
</reference>
<evidence type="ECO:0000313" key="11">
    <source>
        <dbReference type="Proteomes" id="UP001497512"/>
    </source>
</evidence>
<proteinExistence type="predicted"/>
<keyword evidence="3" id="KW-1003">Cell membrane</keyword>
<evidence type="ECO:0000256" key="2">
    <source>
        <dbReference type="ARBA" id="ARBA00022448"/>
    </source>
</evidence>
<feature type="transmembrane region" description="Helical" evidence="9">
    <location>
        <begin position="323"/>
        <end position="343"/>
    </location>
</feature>
<evidence type="ECO:0000256" key="1">
    <source>
        <dbReference type="ARBA" id="ARBA00004429"/>
    </source>
</evidence>
<feature type="transmembrane region" description="Helical" evidence="9">
    <location>
        <begin position="398"/>
        <end position="419"/>
    </location>
</feature>
<dbReference type="Gene3D" id="1.20.1740.10">
    <property type="entry name" value="Amino acid/polyamine transporter I"/>
    <property type="match status" value="1"/>
</dbReference>
<evidence type="ECO:0000256" key="3">
    <source>
        <dbReference type="ARBA" id="ARBA00022475"/>
    </source>
</evidence>
<gene>
    <name evidence="10" type="ORF">CSSPTR1EN2_LOCUS7373</name>
</gene>
<feature type="transmembrane region" description="Helical" evidence="9">
    <location>
        <begin position="355"/>
        <end position="378"/>
    </location>
</feature>
<accession>A0ABP0TT74</accession>
<feature type="transmembrane region" description="Helical" evidence="9">
    <location>
        <begin position="255"/>
        <end position="274"/>
    </location>
</feature>
<comment type="subcellular location">
    <subcellularLocation>
        <location evidence="1">Cell inner membrane</location>
        <topology evidence="1">Multi-pass membrane protein</topology>
    </subcellularLocation>
</comment>
<organism evidence="10 11">
    <name type="scientific">Sphagnum troendelagicum</name>
    <dbReference type="NCBI Taxonomy" id="128251"/>
    <lineage>
        <taxon>Eukaryota</taxon>
        <taxon>Viridiplantae</taxon>
        <taxon>Streptophyta</taxon>
        <taxon>Embryophyta</taxon>
        <taxon>Bryophyta</taxon>
        <taxon>Sphagnophytina</taxon>
        <taxon>Sphagnopsida</taxon>
        <taxon>Sphagnales</taxon>
        <taxon>Sphagnaceae</taxon>
        <taxon>Sphagnum</taxon>
    </lineage>
</organism>
<feature type="transmembrane region" description="Helical" evidence="9">
    <location>
        <begin position="286"/>
        <end position="303"/>
    </location>
</feature>
<dbReference type="Pfam" id="PF03222">
    <property type="entry name" value="Trp_Tyr_perm"/>
    <property type="match status" value="1"/>
</dbReference>
<dbReference type="InterPro" id="IPR018227">
    <property type="entry name" value="Amino_acid_transport_2"/>
</dbReference>
<dbReference type="PANTHER" id="PTHR32195">
    <property type="entry name" value="OS07G0662800 PROTEIN"/>
    <property type="match status" value="1"/>
</dbReference>
<feature type="transmembrane region" description="Helical" evidence="9">
    <location>
        <begin position="136"/>
        <end position="157"/>
    </location>
</feature>
<feature type="transmembrane region" description="Helical" evidence="9">
    <location>
        <begin position="169"/>
        <end position="192"/>
    </location>
</feature>
<evidence type="ECO:0000313" key="10">
    <source>
        <dbReference type="EMBL" id="CAK9204412.1"/>
    </source>
</evidence>
<evidence type="ECO:0000256" key="7">
    <source>
        <dbReference type="ARBA" id="ARBA00023136"/>
    </source>
</evidence>
<feature type="transmembrane region" description="Helical" evidence="9">
    <location>
        <begin position="221"/>
        <end position="243"/>
    </location>
</feature>
<feature type="transmembrane region" description="Helical" evidence="9">
    <location>
        <begin position="462"/>
        <end position="482"/>
    </location>
</feature>
<keyword evidence="2" id="KW-0813">Transport</keyword>
<dbReference type="Proteomes" id="UP001497512">
    <property type="component" value="Chromosome 14"/>
</dbReference>
<evidence type="ECO:0000256" key="5">
    <source>
        <dbReference type="ARBA" id="ARBA00022692"/>
    </source>
</evidence>
<sequence length="598" mass="63396">MPLSMISSSSFGSCNLLRGIPQRPQKMMMIPGWWRVILVSQHVGPKGCKVSPLQSSSHSCWAAKKAGYQHGKEEEDEEVAAAEETFAGQMQEKSHHLPLVDKFQQQLQDNNDGSDNSAGGGDGSLEGSPAAATGSVFGAVTLITGTSVGAGILALPATTAPAGFVPSAVVMGLSWGFLLLEALLLAEVNVALMMRQRQTGEKLHSEVLSLRTMAEQTLGPLGGAFTTVTYLMLSYTLLVAYIAKSGEMLSLMFNVPISFGAAFFTFAFGGIICFGGNHTVDDINQALTTLLVGFFLLIVAGGMSAADWSGLEHMDWAMAPQTIPIMILALVYHDLTPVLCAHLGGDKDRIRKSIVLGSMVPLVMFLLWDAVALCLMPVSGSQDSVDVLVSLGGTGLAFVIEAFSLLAVATSFIGTVLGLSEFLVEQLGKAQTSTSRRGRPIKRHQVVYLGSQPISKWLKRNGIRACATLLMLAPPLVASYIVSDAFYSASNFAGAYGMTSLYGVIPPAMAWTLHRSGSLLSERSKEVLEPKPSQQPIVVPGGKLTLAGIGACACVVILGQIVLDLPELSTGTDPNLVLTTVGHEENLLNANTYVNHNL</sequence>
<feature type="region of interest" description="Disordered" evidence="8">
    <location>
        <begin position="107"/>
        <end position="127"/>
    </location>
</feature>
<name>A0ABP0TT74_9BRYO</name>
<evidence type="ECO:0000256" key="8">
    <source>
        <dbReference type="SAM" id="MobiDB-lite"/>
    </source>
</evidence>
<evidence type="ECO:0000256" key="9">
    <source>
        <dbReference type="SAM" id="Phobius"/>
    </source>
</evidence>
<evidence type="ECO:0000256" key="6">
    <source>
        <dbReference type="ARBA" id="ARBA00022989"/>
    </source>
</evidence>